<evidence type="ECO:0000256" key="4">
    <source>
        <dbReference type="PROSITE-ProRule" id="PRU00317"/>
    </source>
</evidence>
<dbReference type="InterPro" id="IPR011989">
    <property type="entry name" value="ARM-like"/>
</dbReference>
<evidence type="ECO:0000313" key="7">
    <source>
        <dbReference type="Proteomes" id="UP001341840"/>
    </source>
</evidence>
<dbReference type="CDD" id="cd07920">
    <property type="entry name" value="Pumilio"/>
    <property type="match status" value="1"/>
</dbReference>
<dbReference type="Pfam" id="PF00806">
    <property type="entry name" value="PUF"/>
    <property type="match status" value="8"/>
</dbReference>
<dbReference type="PANTHER" id="PTHR12537:SF13">
    <property type="entry name" value="PUMILIO HOMOLOGY DOMAIN FAMILY MEMBER 4"/>
    <property type="match status" value="1"/>
</dbReference>
<keyword evidence="1" id="KW-0677">Repeat</keyword>
<dbReference type="PROSITE" id="PS50302">
    <property type="entry name" value="PUM"/>
    <property type="match status" value="7"/>
</dbReference>
<keyword evidence="7" id="KW-1185">Reference proteome</keyword>
<sequence length="740" mass="82691">MGKKMVKDDARELEMLLNEIPLATSNNLTRLYHHALHVGHDHHDHDHGHGHGHGHGVVGYDDDDYDDTLAQIKYRCSSSSPVSGLSFQSDGSSSSFFSLVGSPTAPPLEDLTSTMPCPNPNTNTNSVWLDLKAPDSALAMRKKGIDIDELGLCANLSKMDIGNHHENPNGLSFPDYYSLSGGNSSVNDFSRGLLGFQWPASDGPHCAAEAQTALLGLNQDCNMANLFGSQQYRRWHGDVISQSNGSMGSPRHLRQMRNGNYGRGSMEAELAAASLSRNPMVDDLFYAQNYGANIIEERGMPRAPDSPLCTNLRPYTSVHGSLHYNPPMSPLTNARLALGSLDTIMSEGSYIIQGEGSNYVSSRGLNRSRCRGSVRESNFNKHLQRPELQHQGLRTYESPWSNGIYGPFSSEPKYNSLAEVRGYIYLIAKDQHGCRFLQRVFEEGSAEDVQVIFNEIVDHVAELMMNSFGNYLMQKLLDVCNEEQRMQIILKVTMEPGQLVRISLNTHGTRVVQKLIETLKTRRQIFLVVSALEPGFLALIKDLNGNHVVQHCLQFLSNEDNKFIFVAAAKYCVDIATHQHGCCVLQRCIGHSNGVHREKLIAEISANALLLAQHQYGNYVVQFILDLRIPSAMSTMNMQFEGNYVRMSMQKFSSHVVEKCLAVFNDENRARIICELLTTREPCFEQLLQDPHANYVIQSALRHSEGYVHNLLVEAIESHKAISRNSPYSKKIFSHKLLKK</sequence>
<evidence type="ECO:0000313" key="6">
    <source>
        <dbReference type="EMBL" id="MED6195348.1"/>
    </source>
</evidence>
<reference evidence="6 7" key="1">
    <citation type="journal article" date="2023" name="Plants (Basel)">
        <title>Bridging the Gap: Combining Genomics and Transcriptomics Approaches to Understand Stylosanthes scabra, an Orphan Legume from the Brazilian Caatinga.</title>
        <authorList>
            <person name="Ferreira-Neto J.R.C."/>
            <person name="da Silva M.D."/>
            <person name="Binneck E."/>
            <person name="de Melo N.F."/>
            <person name="da Silva R.H."/>
            <person name="de Melo A.L.T.M."/>
            <person name="Pandolfi V."/>
            <person name="Bustamante F.O."/>
            <person name="Brasileiro-Vidal A.C."/>
            <person name="Benko-Iseppon A.M."/>
        </authorList>
    </citation>
    <scope>NUCLEOTIDE SEQUENCE [LARGE SCALE GENOMIC DNA]</scope>
    <source>
        <tissue evidence="6">Leaves</tissue>
    </source>
</reference>
<feature type="repeat" description="Pumilio" evidence="4">
    <location>
        <begin position="455"/>
        <end position="491"/>
    </location>
</feature>
<dbReference type="InterPro" id="IPR033712">
    <property type="entry name" value="Pumilio_RNA-bd"/>
</dbReference>
<protein>
    <recommendedName>
        <fullName evidence="5">PUM-HD domain-containing protein</fullName>
    </recommendedName>
</protein>
<feature type="repeat" description="Pumilio" evidence="4">
    <location>
        <begin position="567"/>
        <end position="602"/>
    </location>
</feature>
<dbReference type="SMART" id="SM00025">
    <property type="entry name" value="Pumilio"/>
    <property type="match status" value="8"/>
</dbReference>
<organism evidence="6 7">
    <name type="scientific">Stylosanthes scabra</name>
    <dbReference type="NCBI Taxonomy" id="79078"/>
    <lineage>
        <taxon>Eukaryota</taxon>
        <taxon>Viridiplantae</taxon>
        <taxon>Streptophyta</taxon>
        <taxon>Embryophyta</taxon>
        <taxon>Tracheophyta</taxon>
        <taxon>Spermatophyta</taxon>
        <taxon>Magnoliopsida</taxon>
        <taxon>eudicotyledons</taxon>
        <taxon>Gunneridae</taxon>
        <taxon>Pentapetalae</taxon>
        <taxon>rosids</taxon>
        <taxon>fabids</taxon>
        <taxon>Fabales</taxon>
        <taxon>Fabaceae</taxon>
        <taxon>Papilionoideae</taxon>
        <taxon>50 kb inversion clade</taxon>
        <taxon>dalbergioids sensu lato</taxon>
        <taxon>Dalbergieae</taxon>
        <taxon>Pterocarpus clade</taxon>
        <taxon>Stylosanthes</taxon>
    </lineage>
</organism>
<dbReference type="Gene3D" id="1.25.10.10">
    <property type="entry name" value="Leucine-rich Repeat Variant"/>
    <property type="match status" value="1"/>
</dbReference>
<dbReference type="SUPFAM" id="SSF48371">
    <property type="entry name" value="ARM repeat"/>
    <property type="match status" value="1"/>
</dbReference>
<feature type="repeat" description="Pumilio" evidence="4">
    <location>
        <begin position="639"/>
        <end position="674"/>
    </location>
</feature>
<feature type="repeat" description="Pumilio" evidence="4">
    <location>
        <begin position="493"/>
        <end position="530"/>
    </location>
</feature>
<accession>A0ABU6XF54</accession>
<comment type="caution">
    <text evidence="6">The sequence shown here is derived from an EMBL/GenBank/DDBJ whole genome shotgun (WGS) entry which is preliminary data.</text>
</comment>
<proteinExistence type="predicted"/>
<feature type="domain" description="PUM-HD" evidence="5">
    <location>
        <begin position="396"/>
        <end position="740"/>
    </location>
</feature>
<dbReference type="EMBL" id="JASCZI010211633">
    <property type="protein sequence ID" value="MED6195348.1"/>
    <property type="molecule type" value="Genomic_DNA"/>
</dbReference>
<dbReference type="PROSITE" id="PS50303">
    <property type="entry name" value="PUM_HD"/>
    <property type="match status" value="1"/>
</dbReference>
<keyword evidence="2" id="KW-0810">Translation regulation</keyword>
<keyword evidence="3" id="KW-0694">RNA-binding</keyword>
<dbReference type="InterPro" id="IPR016024">
    <property type="entry name" value="ARM-type_fold"/>
</dbReference>
<evidence type="ECO:0000256" key="2">
    <source>
        <dbReference type="ARBA" id="ARBA00022845"/>
    </source>
</evidence>
<dbReference type="PANTHER" id="PTHR12537">
    <property type="entry name" value="RNA BINDING PROTEIN PUMILIO-RELATED"/>
    <property type="match status" value="1"/>
</dbReference>
<feature type="repeat" description="Pumilio" evidence="4">
    <location>
        <begin position="531"/>
        <end position="566"/>
    </location>
</feature>
<dbReference type="InterPro" id="IPR033133">
    <property type="entry name" value="PUM-HD"/>
</dbReference>
<evidence type="ECO:0000256" key="3">
    <source>
        <dbReference type="ARBA" id="ARBA00022884"/>
    </source>
</evidence>
<evidence type="ECO:0000259" key="5">
    <source>
        <dbReference type="PROSITE" id="PS50303"/>
    </source>
</evidence>
<feature type="repeat" description="Pumilio" evidence="4">
    <location>
        <begin position="603"/>
        <end position="638"/>
    </location>
</feature>
<dbReference type="Proteomes" id="UP001341840">
    <property type="component" value="Unassembled WGS sequence"/>
</dbReference>
<dbReference type="InterPro" id="IPR001313">
    <property type="entry name" value="Pumilio_RNA-bd_rpt"/>
</dbReference>
<name>A0ABU6XF54_9FABA</name>
<feature type="repeat" description="Pumilio" evidence="4">
    <location>
        <begin position="419"/>
        <end position="454"/>
    </location>
</feature>
<gene>
    <name evidence="6" type="ORF">PIB30_037089</name>
</gene>
<evidence type="ECO:0000256" key="1">
    <source>
        <dbReference type="ARBA" id="ARBA00022737"/>
    </source>
</evidence>